<dbReference type="EMBL" id="WTVG01000011">
    <property type="protein sequence ID" value="NMG24272.1"/>
    <property type="molecule type" value="Genomic_DNA"/>
</dbReference>
<protein>
    <recommendedName>
        <fullName evidence="3">Tryptophan synthase subunit beta like protein</fullName>
    </recommendedName>
</protein>
<accession>A0ABX1PLS0</accession>
<dbReference type="RefSeq" id="WP_169117685.1">
    <property type="nucleotide sequence ID" value="NZ_WTVG02000037.1"/>
</dbReference>
<proteinExistence type="predicted"/>
<name>A0ABX1PLS0_9RHOO</name>
<evidence type="ECO:0008006" key="3">
    <source>
        <dbReference type="Google" id="ProtNLM"/>
    </source>
</evidence>
<keyword evidence="2" id="KW-1185">Reference proteome</keyword>
<evidence type="ECO:0000313" key="2">
    <source>
        <dbReference type="Proteomes" id="UP000615989"/>
    </source>
</evidence>
<organism evidence="1 2">
    <name type="scientific">Aromatoleum anaerobium</name>
    <dbReference type="NCBI Taxonomy" id="182180"/>
    <lineage>
        <taxon>Bacteria</taxon>
        <taxon>Pseudomonadati</taxon>
        <taxon>Pseudomonadota</taxon>
        <taxon>Betaproteobacteria</taxon>
        <taxon>Rhodocyclales</taxon>
        <taxon>Rhodocyclaceae</taxon>
        <taxon>Aromatoleum</taxon>
    </lineage>
</organism>
<gene>
    <name evidence="1" type="ORF">GO606_05915</name>
</gene>
<dbReference type="Proteomes" id="UP000615989">
    <property type="component" value="Unassembled WGS sequence"/>
</dbReference>
<comment type="caution">
    <text evidence="1">The sequence shown here is derived from an EMBL/GenBank/DDBJ whole genome shotgun (WGS) entry which is preliminary data.</text>
</comment>
<evidence type="ECO:0000313" key="1">
    <source>
        <dbReference type="EMBL" id="NMG24272.1"/>
    </source>
</evidence>
<reference evidence="1" key="1">
    <citation type="submission" date="2019-12" db="EMBL/GenBank/DDBJ databases">
        <title>Comparative genomics gives insights into the taxonomy of the Azoarcus-Aromatoleum group and reveals separate origins of nif in the plant-associated Azoarcus and non-plant-associated Aromatoleum sub-groups.</title>
        <authorList>
            <person name="Lafos M."/>
            <person name="Maluk M."/>
            <person name="Batista M."/>
            <person name="Junghare M."/>
            <person name="Carmona M."/>
            <person name="Faoro H."/>
            <person name="Cruz L.M."/>
            <person name="Battistoni F."/>
            <person name="De Souza E."/>
            <person name="Pedrosa F."/>
            <person name="Chen W.-M."/>
            <person name="Poole P.S."/>
            <person name="Dixon R.A."/>
            <person name="James E.K."/>
        </authorList>
    </citation>
    <scope>NUCLEOTIDE SEQUENCE</scope>
    <source>
        <strain evidence="1">LuFRes1</strain>
    </source>
</reference>
<sequence>MIFIKRNARGEVIAVSREPVACDNLEAGGWEVANSDEPEVVAFCCLITESANPLSPSDLGLVRVLEDLIDLLIDRAVIRFTDLPPAAQAKLMERRGTREAMHRLGSFDDTGDVL</sequence>